<feature type="chain" id="PRO_5046164974" evidence="6">
    <location>
        <begin position="23"/>
        <end position="421"/>
    </location>
</feature>
<feature type="signal peptide" evidence="6">
    <location>
        <begin position="1"/>
        <end position="22"/>
    </location>
</feature>
<evidence type="ECO:0000256" key="2">
    <source>
        <dbReference type="ARBA" id="ARBA00023136"/>
    </source>
</evidence>
<dbReference type="Pfam" id="PF00691">
    <property type="entry name" value="OmpA"/>
    <property type="match status" value="1"/>
</dbReference>
<evidence type="ECO:0000256" key="3">
    <source>
        <dbReference type="ARBA" id="ARBA00023237"/>
    </source>
</evidence>
<evidence type="ECO:0000259" key="7">
    <source>
        <dbReference type="PROSITE" id="PS51123"/>
    </source>
</evidence>
<accession>A0ABW3D535</accession>
<keyword evidence="2 4" id="KW-0472">Membrane</keyword>
<evidence type="ECO:0000256" key="6">
    <source>
        <dbReference type="SAM" id="SignalP"/>
    </source>
</evidence>
<evidence type="ECO:0000313" key="9">
    <source>
        <dbReference type="Proteomes" id="UP001596978"/>
    </source>
</evidence>
<dbReference type="SUPFAM" id="SSF103088">
    <property type="entry name" value="OmpA-like"/>
    <property type="match status" value="1"/>
</dbReference>
<dbReference type="InterPro" id="IPR006664">
    <property type="entry name" value="OMP_bac"/>
</dbReference>
<protein>
    <submittedName>
        <fullName evidence="8">OmpA family protein</fullName>
    </submittedName>
</protein>
<dbReference type="InterPro" id="IPR006665">
    <property type="entry name" value="OmpA-like"/>
</dbReference>
<dbReference type="InterPro" id="IPR050330">
    <property type="entry name" value="Bact_OuterMem_StrucFunc"/>
</dbReference>
<evidence type="ECO:0000313" key="8">
    <source>
        <dbReference type="EMBL" id="MFD0863733.1"/>
    </source>
</evidence>
<dbReference type="InterPro" id="IPR036737">
    <property type="entry name" value="OmpA-like_sf"/>
</dbReference>
<keyword evidence="3" id="KW-0998">Cell outer membrane</keyword>
<feature type="region of interest" description="Disordered" evidence="5">
    <location>
        <begin position="32"/>
        <end position="93"/>
    </location>
</feature>
<feature type="domain" description="OmpA-like" evidence="7">
    <location>
        <begin position="306"/>
        <end position="421"/>
    </location>
</feature>
<reference evidence="9" key="1">
    <citation type="journal article" date="2019" name="Int. J. Syst. Evol. Microbiol.">
        <title>The Global Catalogue of Microorganisms (GCM) 10K type strain sequencing project: providing services to taxonomists for standard genome sequencing and annotation.</title>
        <authorList>
            <consortium name="The Broad Institute Genomics Platform"/>
            <consortium name="The Broad Institute Genome Sequencing Center for Infectious Disease"/>
            <person name="Wu L."/>
            <person name="Ma J."/>
        </authorList>
    </citation>
    <scope>NUCLEOTIDE SEQUENCE [LARGE SCALE GENOMIC DNA]</scope>
    <source>
        <strain evidence="9">CCUG 62952</strain>
    </source>
</reference>
<gene>
    <name evidence="8" type="ORF">ACFQ1M_16075</name>
</gene>
<feature type="compositionally biased region" description="Basic and acidic residues" evidence="5">
    <location>
        <begin position="34"/>
        <end position="93"/>
    </location>
</feature>
<comment type="caution">
    <text evidence="8">The sequence shown here is derived from an EMBL/GenBank/DDBJ whole genome shotgun (WGS) entry which is preliminary data.</text>
</comment>
<dbReference type="SUPFAM" id="SSF49899">
    <property type="entry name" value="Concanavalin A-like lectins/glucanases"/>
    <property type="match status" value="1"/>
</dbReference>
<evidence type="ECO:0000256" key="1">
    <source>
        <dbReference type="ARBA" id="ARBA00004442"/>
    </source>
</evidence>
<dbReference type="PROSITE" id="PS51123">
    <property type="entry name" value="OMPA_2"/>
    <property type="match status" value="1"/>
</dbReference>
<dbReference type="PANTHER" id="PTHR30329">
    <property type="entry name" value="STATOR ELEMENT OF FLAGELLAR MOTOR COMPLEX"/>
    <property type="match status" value="1"/>
</dbReference>
<dbReference type="InterPro" id="IPR013320">
    <property type="entry name" value="ConA-like_dom_sf"/>
</dbReference>
<feature type="region of interest" description="Disordered" evidence="5">
    <location>
        <begin position="386"/>
        <end position="413"/>
    </location>
</feature>
<dbReference type="Gene3D" id="3.30.1330.60">
    <property type="entry name" value="OmpA-like domain"/>
    <property type="match status" value="1"/>
</dbReference>
<evidence type="ECO:0000256" key="4">
    <source>
        <dbReference type="PROSITE-ProRule" id="PRU00473"/>
    </source>
</evidence>
<dbReference type="CDD" id="cd07185">
    <property type="entry name" value="OmpA_C-like"/>
    <property type="match status" value="1"/>
</dbReference>
<keyword evidence="9" id="KW-1185">Reference proteome</keyword>
<feature type="compositionally biased region" description="Polar residues" evidence="5">
    <location>
        <begin position="388"/>
        <end position="405"/>
    </location>
</feature>
<dbReference type="Proteomes" id="UP001596978">
    <property type="component" value="Unassembled WGS sequence"/>
</dbReference>
<organism evidence="8 9">
    <name type="scientific">Sungkyunkwania multivorans</name>
    <dbReference type="NCBI Taxonomy" id="1173618"/>
    <lineage>
        <taxon>Bacteria</taxon>
        <taxon>Pseudomonadati</taxon>
        <taxon>Bacteroidota</taxon>
        <taxon>Flavobacteriia</taxon>
        <taxon>Flavobacteriales</taxon>
        <taxon>Flavobacteriaceae</taxon>
        <taxon>Sungkyunkwania</taxon>
    </lineage>
</organism>
<name>A0ABW3D535_9FLAO</name>
<keyword evidence="6" id="KW-0732">Signal</keyword>
<dbReference type="RefSeq" id="WP_386410034.1">
    <property type="nucleotide sequence ID" value="NZ_JBHTJH010000017.1"/>
</dbReference>
<dbReference type="PANTHER" id="PTHR30329:SF21">
    <property type="entry name" value="LIPOPROTEIN YIAD-RELATED"/>
    <property type="match status" value="1"/>
</dbReference>
<dbReference type="Gene3D" id="2.60.120.200">
    <property type="match status" value="1"/>
</dbReference>
<dbReference type="PRINTS" id="PR01021">
    <property type="entry name" value="OMPADOMAIN"/>
</dbReference>
<dbReference type="EMBL" id="JBHTJH010000017">
    <property type="protein sequence ID" value="MFD0863733.1"/>
    <property type="molecule type" value="Genomic_DNA"/>
</dbReference>
<evidence type="ECO:0000256" key="5">
    <source>
        <dbReference type="SAM" id="MobiDB-lite"/>
    </source>
</evidence>
<proteinExistence type="predicted"/>
<sequence>MKRITFVLAIIFFVGSAPTAEAQIWKKIKRKVEKKVEDEVDKKVDDVLSPEEKKKREEQERKEQEQQEGEEPKRSEAPDDAKDSETNETNEEKETLSFWMSYDFVPGKEVIFYDPMTEDDYGDFPRRWDIMSGAAEIGRYGKEKVLLIYGKGGTTITPFFKGKDYLPKEFTIEFDIYYDEFAQKNRTDFDVVFGDANGRNPEAIEIASYYPFDVHYKKFNYTLHNYKQIRDFNGWHHIAISYNEGYLKLYFDEQKVLNIPRFGFQPTYLDHIRIAYAEAYGADKKRVVSIKNFKISKGGGKPYKQVISDGKYVTHGILFDSGKATLKPQSAGVLKRVTDMLIDNPEWKFEIIGHTDSDGDNDTNLQLSIKRAEAVKEALVDRGIDAQRLTSSGKGESKPLNTNSTSEEKANNRRVEFILKK</sequence>
<comment type="subcellular location">
    <subcellularLocation>
        <location evidence="1">Cell outer membrane</location>
    </subcellularLocation>
</comment>